<gene>
    <name evidence="2" type="ORF">DW813_01640</name>
</gene>
<evidence type="ECO:0000313" key="3">
    <source>
        <dbReference type="Proteomes" id="UP000266391"/>
    </source>
</evidence>
<dbReference type="InterPro" id="IPR045175">
    <property type="entry name" value="M28_fam"/>
</dbReference>
<dbReference type="PANTHER" id="PTHR12147:SF26">
    <property type="entry name" value="PEPTIDASE M28 DOMAIN-CONTAINING PROTEIN"/>
    <property type="match status" value="1"/>
</dbReference>
<dbReference type="Proteomes" id="UP000266391">
    <property type="component" value="Unassembled WGS sequence"/>
</dbReference>
<name>A0A396AIB5_9FIRM</name>
<evidence type="ECO:0000313" key="2">
    <source>
        <dbReference type="EMBL" id="RHD06599.1"/>
    </source>
</evidence>
<evidence type="ECO:0000259" key="1">
    <source>
        <dbReference type="Pfam" id="PF04389"/>
    </source>
</evidence>
<dbReference type="GO" id="GO:0008235">
    <property type="term" value="F:metalloexopeptidase activity"/>
    <property type="evidence" value="ECO:0007669"/>
    <property type="project" value="InterPro"/>
</dbReference>
<sequence>MLAEHENIYNTSDLERAMNLQQIFDNTDFVHASGTKEELQVAEYLKMQCEKAGVTARLEGFRVAMGEIEDAHLYADGEELSCKAFTCCGSGSVEGELYYMPGTDAVSIAGAKDKIVLMDTQGIGFFTYQDLMKAGAKAILFQYGNMYYPQTDIDQRDLREAVVGEERKVLCAMLHTSEAVKLVKNGAKQIKLEIEQKEYDGESHNVIAELPGKRDEWIVLSAHYDTTSLSHGAYDNMSGCAGLLGIMEQMKEKELNYGLRFMFCGSEERGLLGSKAYVRDHEAELEKIVLIINLDMIGTYMGKFIACVSAEEKLSHYISYMAAEVGFPVASKTGVYSSDSTPFADKGIPAVSFARIAGGNVAPIHCRYDLKDVMSMEQLQRDIDFLAIFTNRFANAAVCPVAREIPEDIKKQLDEYLFRKRKDL</sequence>
<dbReference type="Gene3D" id="3.50.30.30">
    <property type="match status" value="1"/>
</dbReference>
<proteinExistence type="predicted"/>
<comment type="caution">
    <text evidence="2">The sequence shown here is derived from an EMBL/GenBank/DDBJ whole genome shotgun (WGS) entry which is preliminary data.</text>
</comment>
<reference evidence="2 3" key="1">
    <citation type="submission" date="2018-08" db="EMBL/GenBank/DDBJ databases">
        <title>A genome reference for cultivated species of the human gut microbiota.</title>
        <authorList>
            <person name="Zou Y."/>
            <person name="Xue W."/>
            <person name="Luo G."/>
        </authorList>
    </citation>
    <scope>NUCLEOTIDE SEQUENCE [LARGE SCALE GENOMIC DNA]</scope>
    <source>
        <strain evidence="2 3">AM32-8LB</strain>
    </source>
</reference>
<protein>
    <recommendedName>
        <fullName evidence="1">Peptidase M28 domain-containing protein</fullName>
    </recommendedName>
</protein>
<dbReference type="GO" id="GO:0006508">
    <property type="term" value="P:proteolysis"/>
    <property type="evidence" value="ECO:0007669"/>
    <property type="project" value="InterPro"/>
</dbReference>
<organism evidence="2 3">
    <name type="scientific">Roseburia inulinivorans</name>
    <dbReference type="NCBI Taxonomy" id="360807"/>
    <lineage>
        <taxon>Bacteria</taxon>
        <taxon>Bacillati</taxon>
        <taxon>Bacillota</taxon>
        <taxon>Clostridia</taxon>
        <taxon>Lachnospirales</taxon>
        <taxon>Lachnospiraceae</taxon>
        <taxon>Roseburia</taxon>
    </lineage>
</organism>
<accession>A0A396AIB5</accession>
<dbReference type="Pfam" id="PF04389">
    <property type="entry name" value="Peptidase_M28"/>
    <property type="match status" value="1"/>
</dbReference>
<feature type="domain" description="Peptidase M28" evidence="1">
    <location>
        <begin position="205"/>
        <end position="381"/>
    </location>
</feature>
<dbReference type="PANTHER" id="PTHR12147">
    <property type="entry name" value="METALLOPEPTIDASE M28 FAMILY MEMBER"/>
    <property type="match status" value="1"/>
</dbReference>
<dbReference type="EMBL" id="QSIQ01000001">
    <property type="protein sequence ID" value="RHD06599.1"/>
    <property type="molecule type" value="Genomic_DNA"/>
</dbReference>
<dbReference type="Gene3D" id="3.40.630.10">
    <property type="entry name" value="Zn peptidases"/>
    <property type="match status" value="1"/>
</dbReference>
<dbReference type="SUPFAM" id="SSF53187">
    <property type="entry name" value="Zn-dependent exopeptidases"/>
    <property type="match status" value="1"/>
</dbReference>
<dbReference type="InterPro" id="IPR007484">
    <property type="entry name" value="Peptidase_M28"/>
</dbReference>
<dbReference type="AlphaFoldDB" id="A0A396AIB5"/>